<dbReference type="RefSeq" id="WP_074829643.1">
    <property type="nucleotide sequence ID" value="NZ_FOEV01000018.1"/>
</dbReference>
<comment type="caution">
    <text evidence="1">The sequence shown here is derived from an EMBL/GenBank/DDBJ whole genome shotgun (WGS) entry which is preliminary data.</text>
</comment>
<proteinExistence type="predicted"/>
<sequence>MSSLTIGQRIAETEAEIARLVEAASKAHQYSGYADTAQARRVDKEYAYELDARIRNLRRSLSIEIGDIALYPMPTDPGAVDADGFSAFARLCRDAEEERKAARREAMRPALENQRRFGKLEKMTIVQQIACGIRSKTAPHPFIVDPITREPLTA</sequence>
<dbReference type="GeneID" id="300268732"/>
<reference evidence="1 2" key="1">
    <citation type="submission" date="2016-10" db="EMBL/GenBank/DDBJ databases">
        <authorList>
            <person name="Varghese N."/>
            <person name="Submissions S."/>
        </authorList>
    </citation>
    <scope>NUCLEOTIDE SEQUENCE [LARGE SCALE GENOMIC DNA]</scope>
    <source>
        <strain evidence="1 2">LMG 21974</strain>
    </source>
</reference>
<accession>A0A9X8QLQ5</accession>
<gene>
    <name evidence="1" type="ORF">SAMN05216409_11858</name>
</gene>
<dbReference type="AlphaFoldDB" id="A0A9X8QLQ5"/>
<protein>
    <submittedName>
        <fullName evidence="1">Uncharacterized protein</fullName>
    </submittedName>
</protein>
<organism evidence="1 2">
    <name type="scientific">Pseudomonas lutea</name>
    <dbReference type="NCBI Taxonomy" id="243924"/>
    <lineage>
        <taxon>Bacteria</taxon>
        <taxon>Pseudomonadati</taxon>
        <taxon>Pseudomonadota</taxon>
        <taxon>Gammaproteobacteria</taxon>
        <taxon>Pseudomonadales</taxon>
        <taxon>Pseudomonadaceae</taxon>
        <taxon>Pseudomonas</taxon>
    </lineage>
</organism>
<dbReference type="Proteomes" id="UP000183210">
    <property type="component" value="Unassembled WGS sequence"/>
</dbReference>
<name>A0A9X8QLQ5_9PSED</name>
<dbReference type="EMBL" id="FOEV01000018">
    <property type="protein sequence ID" value="SER36582.1"/>
    <property type="molecule type" value="Genomic_DNA"/>
</dbReference>
<evidence type="ECO:0000313" key="1">
    <source>
        <dbReference type="EMBL" id="SER36582.1"/>
    </source>
</evidence>
<evidence type="ECO:0000313" key="2">
    <source>
        <dbReference type="Proteomes" id="UP000183210"/>
    </source>
</evidence>